<protein>
    <submittedName>
        <fullName evidence="1">Uncharacterized protein</fullName>
    </submittedName>
</protein>
<organism evidence="1 2">
    <name type="scientific">Parachaetomium inaequale</name>
    <dbReference type="NCBI Taxonomy" id="2588326"/>
    <lineage>
        <taxon>Eukaryota</taxon>
        <taxon>Fungi</taxon>
        <taxon>Dikarya</taxon>
        <taxon>Ascomycota</taxon>
        <taxon>Pezizomycotina</taxon>
        <taxon>Sordariomycetes</taxon>
        <taxon>Sordariomycetidae</taxon>
        <taxon>Sordariales</taxon>
        <taxon>Chaetomiaceae</taxon>
        <taxon>Parachaetomium</taxon>
    </lineage>
</organism>
<dbReference type="EMBL" id="MU855096">
    <property type="protein sequence ID" value="KAK4031157.1"/>
    <property type="molecule type" value="Genomic_DNA"/>
</dbReference>
<accession>A0AAN6P7Y6</accession>
<reference evidence="2" key="1">
    <citation type="journal article" date="2023" name="Mol. Phylogenet. Evol.">
        <title>Genome-scale phylogeny and comparative genomics of the fungal order Sordariales.</title>
        <authorList>
            <person name="Hensen N."/>
            <person name="Bonometti L."/>
            <person name="Westerberg I."/>
            <person name="Brannstrom I.O."/>
            <person name="Guillou S."/>
            <person name="Cros-Aarteil S."/>
            <person name="Calhoun S."/>
            <person name="Haridas S."/>
            <person name="Kuo A."/>
            <person name="Mondo S."/>
            <person name="Pangilinan J."/>
            <person name="Riley R."/>
            <person name="LaButti K."/>
            <person name="Andreopoulos B."/>
            <person name="Lipzen A."/>
            <person name="Chen C."/>
            <person name="Yan M."/>
            <person name="Daum C."/>
            <person name="Ng V."/>
            <person name="Clum A."/>
            <person name="Steindorff A."/>
            <person name="Ohm R.A."/>
            <person name="Martin F."/>
            <person name="Silar P."/>
            <person name="Natvig D.O."/>
            <person name="Lalanne C."/>
            <person name="Gautier V."/>
            <person name="Ament-Velasquez S.L."/>
            <person name="Kruys A."/>
            <person name="Hutchinson M.I."/>
            <person name="Powell A.J."/>
            <person name="Barry K."/>
            <person name="Miller A.N."/>
            <person name="Grigoriev I.V."/>
            <person name="Debuchy R."/>
            <person name="Gladieux P."/>
            <person name="Hiltunen Thoren M."/>
            <person name="Johannesson H."/>
        </authorList>
    </citation>
    <scope>NUCLEOTIDE SEQUENCE [LARGE SCALE GENOMIC DNA]</scope>
    <source>
        <strain evidence="2">CBS 284.82</strain>
    </source>
</reference>
<sequence>RRPPQLLVDRNTDFVRQFTAKQREADERIAKQLKALTADQRAALRKQLENI</sequence>
<proteinExistence type="predicted"/>
<name>A0AAN6P7Y6_9PEZI</name>
<comment type="caution">
    <text evidence="1">The sequence shown here is derived from an EMBL/GenBank/DDBJ whole genome shotgun (WGS) entry which is preliminary data.</text>
</comment>
<evidence type="ECO:0000313" key="2">
    <source>
        <dbReference type="Proteomes" id="UP001303115"/>
    </source>
</evidence>
<feature type="non-terminal residue" evidence="1">
    <location>
        <position position="1"/>
    </location>
</feature>
<gene>
    <name evidence="1" type="ORF">C8A01DRAFT_21592</name>
</gene>
<evidence type="ECO:0000313" key="1">
    <source>
        <dbReference type="EMBL" id="KAK4031157.1"/>
    </source>
</evidence>
<dbReference type="Proteomes" id="UP001303115">
    <property type="component" value="Unassembled WGS sequence"/>
</dbReference>
<keyword evidence="2" id="KW-1185">Reference proteome</keyword>
<dbReference type="AlphaFoldDB" id="A0AAN6P7Y6"/>